<dbReference type="Pfam" id="PF00027">
    <property type="entry name" value="cNMP_binding"/>
    <property type="match status" value="1"/>
</dbReference>
<dbReference type="EMBL" id="VOXD01000014">
    <property type="protein sequence ID" value="TXF89409.1"/>
    <property type="molecule type" value="Genomic_DNA"/>
</dbReference>
<comment type="caution">
    <text evidence="2">The sequence shown here is derived from an EMBL/GenBank/DDBJ whole genome shotgun (WGS) entry which is preliminary data.</text>
</comment>
<evidence type="ECO:0000259" key="1">
    <source>
        <dbReference type="PROSITE" id="PS50042"/>
    </source>
</evidence>
<dbReference type="OrthoDB" id="792939at2"/>
<gene>
    <name evidence="2" type="ORF">FUA23_10610</name>
</gene>
<keyword evidence="3" id="KW-1185">Reference proteome</keyword>
<dbReference type="PROSITE" id="PS50042">
    <property type="entry name" value="CNMP_BINDING_3"/>
    <property type="match status" value="1"/>
</dbReference>
<protein>
    <submittedName>
        <fullName evidence="2">Crp/Fnr family transcriptional regulator</fullName>
    </submittedName>
</protein>
<dbReference type="SUPFAM" id="SSF51206">
    <property type="entry name" value="cAMP-binding domain-like"/>
    <property type="match status" value="1"/>
</dbReference>
<reference evidence="2 3" key="1">
    <citation type="submission" date="2019-08" db="EMBL/GenBank/DDBJ databases">
        <title>Lewinella sp. strain SSH13 Genome sequencing and assembly.</title>
        <authorList>
            <person name="Kim I."/>
        </authorList>
    </citation>
    <scope>NUCLEOTIDE SEQUENCE [LARGE SCALE GENOMIC DNA]</scope>
    <source>
        <strain evidence="2 3">SSH13</strain>
    </source>
</reference>
<dbReference type="Proteomes" id="UP000321907">
    <property type="component" value="Unassembled WGS sequence"/>
</dbReference>
<dbReference type="AlphaFoldDB" id="A0A5C7FGE8"/>
<dbReference type="InterPro" id="IPR018490">
    <property type="entry name" value="cNMP-bd_dom_sf"/>
</dbReference>
<name>A0A5C7FGE8_9BACT</name>
<dbReference type="Gene3D" id="2.60.120.10">
    <property type="entry name" value="Jelly Rolls"/>
    <property type="match status" value="1"/>
</dbReference>
<organism evidence="2 3">
    <name type="scientific">Neolewinella aurantiaca</name>
    <dbReference type="NCBI Taxonomy" id="2602767"/>
    <lineage>
        <taxon>Bacteria</taxon>
        <taxon>Pseudomonadati</taxon>
        <taxon>Bacteroidota</taxon>
        <taxon>Saprospiria</taxon>
        <taxon>Saprospirales</taxon>
        <taxon>Lewinellaceae</taxon>
        <taxon>Neolewinella</taxon>
    </lineage>
</organism>
<evidence type="ECO:0000313" key="2">
    <source>
        <dbReference type="EMBL" id="TXF89409.1"/>
    </source>
</evidence>
<dbReference type="InterPro" id="IPR000595">
    <property type="entry name" value="cNMP-bd_dom"/>
</dbReference>
<sequence>MPSPISTLHTYFEENDLWHKTIELKRGDHLHLAGDRDDNVYYVDSGLLRAYVLVNDDEQIIRFAYQGDFLVAMDSFFTGGPTMLYASALRKTTVRVIRKSKYNAAIVNDPELNKIWQQILSWMVVGQLEREIDLLTNDPAERFRRVAERSPRLFQEVPAKYIANYLRMTAETLSRLKAR</sequence>
<dbReference type="InterPro" id="IPR014710">
    <property type="entry name" value="RmlC-like_jellyroll"/>
</dbReference>
<feature type="domain" description="Cyclic nucleotide-binding" evidence="1">
    <location>
        <begin position="27"/>
        <end position="114"/>
    </location>
</feature>
<accession>A0A5C7FGE8</accession>
<evidence type="ECO:0000313" key="3">
    <source>
        <dbReference type="Proteomes" id="UP000321907"/>
    </source>
</evidence>
<dbReference type="RefSeq" id="WP_147930719.1">
    <property type="nucleotide sequence ID" value="NZ_VOXD01000014.1"/>
</dbReference>
<proteinExistence type="predicted"/>
<dbReference type="CDD" id="cd00038">
    <property type="entry name" value="CAP_ED"/>
    <property type="match status" value="1"/>
</dbReference>